<evidence type="ECO:0000256" key="5">
    <source>
        <dbReference type="HAMAP-Rule" id="MF_04113"/>
    </source>
</evidence>
<protein>
    <recommendedName>
        <fullName evidence="5">Capsid vertex protein</fullName>
    </recommendedName>
    <alternativeName>
        <fullName evidence="5">gp24</fullName>
    </alternativeName>
    <component>
        <recommendedName>
            <fullName evidence="5">Mature capsid vertex protein</fullName>
        </recommendedName>
        <alternativeName>
            <fullName evidence="5">gp24*</fullName>
        </alternativeName>
    </component>
</protein>
<comment type="PTM">
    <text evidence="5">Proteolytic cleavage at the N-terminus by the prohead core protein protease gives rise to the mature capsid vertex protein.</text>
</comment>
<dbReference type="EMBL" id="AP014715">
    <property type="protein sequence ID" value="BAQ23147.1"/>
    <property type="molecule type" value="Genomic_DNA"/>
</dbReference>
<comment type="subcellular location">
    <subcellularLocation>
        <location evidence="1">Virion</location>
    </subcellularLocation>
</comment>
<feature type="chain" id="PRO_5023567886" description="Mature capsid vertex protein" evidence="5">
    <location>
        <begin position="11"/>
        <end position="426"/>
    </location>
</feature>
<comment type="function">
    <text evidence="5">Capsid protein that self-associates to form pentons, building the capsid in association with hexamers of the major capsid protein and one dodecamer of the portal protein.</text>
</comment>
<name>A0A0B6VLM6_9CAUD</name>
<dbReference type="Gene3D" id="2.10.10.40">
    <property type="match status" value="1"/>
</dbReference>
<organism evidence="6 7">
    <name type="scientific">Edwardsiella phage PEi26</name>
    <dbReference type="NCBI Taxonomy" id="1608311"/>
    <lineage>
        <taxon>Viruses</taxon>
        <taxon>Duplodnaviria</taxon>
        <taxon>Heunggongvirae</taxon>
        <taxon>Uroviricota</taxon>
        <taxon>Caudoviricetes</taxon>
        <taxon>Pantevenvirales</taxon>
        <taxon>Straboviridae</taxon>
        <taxon>Tevenvirinae</taxon>
        <taxon>Kanagawavirus</taxon>
        <taxon>Kanagawavirus pei20</taxon>
    </lineage>
</organism>
<dbReference type="GO" id="GO:0019028">
    <property type="term" value="C:viral capsid"/>
    <property type="evidence" value="ECO:0007669"/>
    <property type="project" value="UniProtKB-UniRule"/>
</dbReference>
<keyword evidence="2 5" id="KW-0167">Capsid protein</keyword>
<comment type="similarity">
    <text evidence="5">Belongs to the Tevenvirinae capsid vertex protein family.</text>
</comment>
<dbReference type="HAMAP" id="MF_04113">
    <property type="entry name" value="CAPSID_P_T4"/>
    <property type="match status" value="1"/>
</dbReference>
<dbReference type="InterPro" id="IPR010762">
    <property type="entry name" value="Gp23/Gp24_T4-like"/>
</dbReference>
<evidence type="ECO:0000256" key="1">
    <source>
        <dbReference type="ARBA" id="ARBA00004328"/>
    </source>
</evidence>
<accession>A0A0B6VLM6</accession>
<gene>
    <name evidence="6" type="primary">24</name>
</gene>
<feature type="chain" id="PRO_5023567885" description="Capsid vertex protein" evidence="5">
    <location>
        <begin position="1"/>
        <end position="426"/>
    </location>
</feature>
<proteinExistence type="inferred from homology"/>
<comment type="subcellular location">
    <molecule>Capsid vertex protein</molecule>
    <subcellularLocation>
        <location evidence="5">Virion</location>
    </subcellularLocation>
    <text evidence="5">Part of the icosahedric capsid shell of the immature virion.</text>
</comment>
<dbReference type="InterPro" id="IPR038999">
    <property type="entry name" value="CAPSP"/>
</dbReference>
<evidence type="ECO:0000313" key="6">
    <source>
        <dbReference type="EMBL" id="BAQ23147.1"/>
    </source>
</evidence>
<keyword evidence="4 5" id="KW-0426">Late protein</keyword>
<reference evidence="6 7" key="1">
    <citation type="submission" date="2015-02" db="EMBL/GenBank/DDBJ databases">
        <title>Complete genome sequences of Edwardsiella bacteriophages, PEi20 and PEi26.</title>
        <authorList>
            <person name="Yasuike M."/>
            <person name="Nishiki I."/>
            <person name="Iwasaki Y."/>
            <person name="Nakamura Y."/>
            <person name="Fujiwara A."/>
            <person name="Hassan E.S."/>
            <person name="Mahmoud M.M."/>
            <person name="Kawato Y."/>
            <person name="Nagai S."/>
            <person name="Kobayashi T."/>
            <person name="Ototake M."/>
            <person name="Nakai T."/>
        </authorList>
    </citation>
    <scope>NUCLEOTIDE SEQUENCE [LARGE SCALE GENOMIC DNA]</scope>
</reference>
<dbReference type="Gene3D" id="3.30.2320.40">
    <property type="match status" value="1"/>
</dbReference>
<comment type="subcellular location">
    <molecule>Mature capsid vertex protein</molecule>
    <subcellularLocation>
        <location evidence="5">Virion</location>
    </subcellularLocation>
    <text evidence="5">Part of the icosahedric capsid shell of the mature virion.</text>
</comment>
<sequence>MSKIHNMLRESTTTSSSMIGRPNLVALTRATTKLIYGDIVAQQRTTQPIAALYGIKYLTPDNELSFVTGATYGGAIGSKEREGMTEFTTAGAAGITKGMLFKYQNVVYKAMEDTPFDGITGDESEMLMEAIILLTIRTVPDAAPVTKYETGDGSNVSESKFLINKWNASVKSRKLKSSLTIELAQDMEANGLDTPNFIEDLLATEMADEVNKDILQSLVTVSKRYKVTGVCDKGIIDLTYDRAPEASRKLYELVCEMVSHIQRTTSYTATFVVASTRVGALLAGSGWLKHKPEDDKYLSPNAYGFLVNGLPVYVDTNTPADYVTVGVKEDFGEKEMVGSLFYAPYTEGLDLDDPEHVGTFKVIVDPDSLQPSVALMVRYALCANPYTVAKDDKEARIIDASDMDKMAGQSDMSVLLGVKLPKLIED</sequence>
<evidence type="ECO:0000313" key="7">
    <source>
        <dbReference type="Proteomes" id="UP000225144"/>
    </source>
</evidence>
<evidence type="ECO:0000256" key="3">
    <source>
        <dbReference type="ARBA" id="ARBA00022844"/>
    </source>
</evidence>
<comment type="subunit">
    <text evidence="5">Homopentamer. Interacts with the portal protein. Interacts with the major capsid protein that forms hexamers.</text>
</comment>
<feature type="site" description="Cleavage" evidence="5">
    <location>
        <begin position="10"/>
        <end position="11"/>
    </location>
</feature>
<keyword evidence="3 5" id="KW-0946">Virion</keyword>
<dbReference type="Pfam" id="PF07068">
    <property type="entry name" value="Gp23"/>
    <property type="match status" value="1"/>
</dbReference>
<evidence type="ECO:0000256" key="2">
    <source>
        <dbReference type="ARBA" id="ARBA00022561"/>
    </source>
</evidence>
<evidence type="ECO:0000256" key="4">
    <source>
        <dbReference type="ARBA" id="ARBA00022921"/>
    </source>
</evidence>
<dbReference type="Proteomes" id="UP000225144">
    <property type="component" value="Genome"/>
</dbReference>